<dbReference type="Pfam" id="PF00672">
    <property type="entry name" value="HAMP"/>
    <property type="match status" value="1"/>
</dbReference>
<feature type="transmembrane region" description="Helical" evidence="12">
    <location>
        <begin position="12"/>
        <end position="35"/>
    </location>
</feature>
<dbReference type="SMART" id="SM00387">
    <property type="entry name" value="HATPase_c"/>
    <property type="match status" value="1"/>
</dbReference>
<dbReference type="EMBL" id="BAAAQT010000006">
    <property type="protein sequence ID" value="GAA2174057.1"/>
    <property type="molecule type" value="Genomic_DNA"/>
</dbReference>
<dbReference type="InterPro" id="IPR003594">
    <property type="entry name" value="HATPase_dom"/>
</dbReference>
<dbReference type="EC" id="2.7.13.3" evidence="3"/>
<evidence type="ECO:0000259" key="14">
    <source>
        <dbReference type="PROSITE" id="PS50885"/>
    </source>
</evidence>
<keyword evidence="16" id="KW-1185">Reference proteome</keyword>
<proteinExistence type="predicted"/>
<name>A0ABN3AS04_9MICO</name>
<keyword evidence="10 12" id="KW-0472">Membrane</keyword>
<evidence type="ECO:0000256" key="11">
    <source>
        <dbReference type="SAM" id="MobiDB-lite"/>
    </source>
</evidence>
<evidence type="ECO:0000313" key="15">
    <source>
        <dbReference type="EMBL" id="GAA2174057.1"/>
    </source>
</evidence>
<keyword evidence="6 12" id="KW-0812">Transmembrane</keyword>
<keyword evidence="7 15" id="KW-0418">Kinase</keyword>
<protein>
    <recommendedName>
        <fullName evidence="3">histidine kinase</fullName>
        <ecNumber evidence="3">2.7.13.3</ecNumber>
    </recommendedName>
</protein>
<feature type="compositionally biased region" description="Basic and acidic residues" evidence="11">
    <location>
        <begin position="530"/>
        <end position="541"/>
    </location>
</feature>
<dbReference type="InterPro" id="IPR036890">
    <property type="entry name" value="HATPase_C_sf"/>
</dbReference>
<dbReference type="Pfam" id="PF02518">
    <property type="entry name" value="HATPase_c"/>
    <property type="match status" value="1"/>
</dbReference>
<gene>
    <name evidence="15" type="ORF">GCM10009846_18520</name>
</gene>
<evidence type="ECO:0000256" key="3">
    <source>
        <dbReference type="ARBA" id="ARBA00012438"/>
    </source>
</evidence>
<dbReference type="CDD" id="cd00075">
    <property type="entry name" value="HATPase"/>
    <property type="match status" value="1"/>
</dbReference>
<evidence type="ECO:0000256" key="7">
    <source>
        <dbReference type="ARBA" id="ARBA00022777"/>
    </source>
</evidence>
<dbReference type="Gene3D" id="6.10.340.10">
    <property type="match status" value="1"/>
</dbReference>
<evidence type="ECO:0000256" key="12">
    <source>
        <dbReference type="SAM" id="Phobius"/>
    </source>
</evidence>
<evidence type="ECO:0000256" key="2">
    <source>
        <dbReference type="ARBA" id="ARBA00004236"/>
    </source>
</evidence>
<evidence type="ECO:0000256" key="1">
    <source>
        <dbReference type="ARBA" id="ARBA00000085"/>
    </source>
</evidence>
<dbReference type="RefSeq" id="WP_344342900.1">
    <property type="nucleotide sequence ID" value="NZ_BAAAQT010000006.1"/>
</dbReference>
<dbReference type="SMART" id="SM00388">
    <property type="entry name" value="HisKA"/>
    <property type="match status" value="1"/>
</dbReference>
<comment type="catalytic activity">
    <reaction evidence="1">
        <text>ATP + protein L-histidine = ADP + protein N-phospho-L-histidine.</text>
        <dbReference type="EC" id="2.7.13.3"/>
    </reaction>
</comment>
<dbReference type="SUPFAM" id="SSF47384">
    <property type="entry name" value="Homodimeric domain of signal transducing histidine kinase"/>
    <property type="match status" value="1"/>
</dbReference>
<evidence type="ECO:0000256" key="6">
    <source>
        <dbReference type="ARBA" id="ARBA00022692"/>
    </source>
</evidence>
<keyword evidence="8 12" id="KW-1133">Transmembrane helix</keyword>
<dbReference type="SUPFAM" id="SSF55874">
    <property type="entry name" value="ATPase domain of HSP90 chaperone/DNA topoisomerase II/histidine kinase"/>
    <property type="match status" value="1"/>
</dbReference>
<evidence type="ECO:0000256" key="10">
    <source>
        <dbReference type="ARBA" id="ARBA00023136"/>
    </source>
</evidence>
<dbReference type="CDD" id="cd06225">
    <property type="entry name" value="HAMP"/>
    <property type="match status" value="1"/>
</dbReference>
<dbReference type="PRINTS" id="PR00344">
    <property type="entry name" value="BCTRLSENSOR"/>
</dbReference>
<dbReference type="InterPro" id="IPR036097">
    <property type="entry name" value="HisK_dim/P_sf"/>
</dbReference>
<dbReference type="Gene3D" id="3.30.565.10">
    <property type="entry name" value="Histidine kinase-like ATPase, C-terminal domain"/>
    <property type="match status" value="1"/>
</dbReference>
<sequence>MRSLRSRLGSVSLAARITVLIVVVMTIGLLIAGVGTMTVVRQSLLDGTDRDLQYALATYDDLELEGLQGLESGECQLDGIPATYYLAVLDARGEILCRNSPGGDGAPGLPDLDGISLAFVAGTTDSFSVPSHNGESTWRVDVLPLVSDERGELSTLVVAVGLDRVENTWRSFVIVFAGFALLAVLLGAAFTRVLVDTALRQLRTVAQVAERFADGDYETRLAGGDPRTEVGSLRQSLNGMLARVETALEERDRSVTQMRQFVGDASHELRTPLVSVRGYAELYRMGAIQRPEDVASAMDRIEREAKRMGSLVEDLLTLARLDERRPLQLGPLDLVPLVNDAVSDARVSAQDRTFQALAIDPDAQTVVDAPSAPDEVFAPPPVAPPAVVLADENSMRQVIANLVGNALRYTDEGSPIELGVGVSWRRREAVVHVVDHGEGVPPALRRKIFQRFYRTDTSRARETGGSGLGLAIVQGIVAAHGGRIDVVETEGGGATFRIAIPLAGDAALLELTERIRPDQQATTTSGPQRLRRDRDRTTPES</sequence>
<dbReference type="SUPFAM" id="SSF158472">
    <property type="entry name" value="HAMP domain-like"/>
    <property type="match status" value="1"/>
</dbReference>
<dbReference type="InterPro" id="IPR003661">
    <property type="entry name" value="HisK_dim/P_dom"/>
</dbReference>
<keyword evidence="4" id="KW-0597">Phosphoprotein</keyword>
<evidence type="ECO:0000256" key="4">
    <source>
        <dbReference type="ARBA" id="ARBA00022553"/>
    </source>
</evidence>
<reference evidence="15 16" key="1">
    <citation type="journal article" date="2019" name="Int. J. Syst. Evol. Microbiol.">
        <title>The Global Catalogue of Microorganisms (GCM) 10K type strain sequencing project: providing services to taxonomists for standard genome sequencing and annotation.</title>
        <authorList>
            <consortium name="The Broad Institute Genomics Platform"/>
            <consortium name="The Broad Institute Genome Sequencing Center for Infectious Disease"/>
            <person name="Wu L."/>
            <person name="Ma J."/>
        </authorList>
    </citation>
    <scope>NUCLEOTIDE SEQUENCE [LARGE SCALE GENOMIC DNA]</scope>
    <source>
        <strain evidence="15 16">JCM 16026</strain>
    </source>
</reference>
<dbReference type="InterPro" id="IPR003660">
    <property type="entry name" value="HAMP_dom"/>
</dbReference>
<evidence type="ECO:0000256" key="8">
    <source>
        <dbReference type="ARBA" id="ARBA00022989"/>
    </source>
</evidence>
<evidence type="ECO:0000256" key="9">
    <source>
        <dbReference type="ARBA" id="ARBA00023012"/>
    </source>
</evidence>
<feature type="region of interest" description="Disordered" evidence="11">
    <location>
        <begin position="515"/>
        <end position="541"/>
    </location>
</feature>
<dbReference type="InterPro" id="IPR050428">
    <property type="entry name" value="TCS_sensor_his_kinase"/>
</dbReference>
<dbReference type="PROSITE" id="PS50885">
    <property type="entry name" value="HAMP"/>
    <property type="match status" value="1"/>
</dbReference>
<keyword evidence="9" id="KW-0902">Two-component regulatory system</keyword>
<organism evidence="15 16">
    <name type="scientific">Agrococcus versicolor</name>
    <dbReference type="NCBI Taxonomy" id="501482"/>
    <lineage>
        <taxon>Bacteria</taxon>
        <taxon>Bacillati</taxon>
        <taxon>Actinomycetota</taxon>
        <taxon>Actinomycetes</taxon>
        <taxon>Micrococcales</taxon>
        <taxon>Microbacteriaceae</taxon>
        <taxon>Agrococcus</taxon>
    </lineage>
</organism>
<dbReference type="Pfam" id="PF00512">
    <property type="entry name" value="HisKA"/>
    <property type="match status" value="1"/>
</dbReference>
<evidence type="ECO:0000259" key="13">
    <source>
        <dbReference type="PROSITE" id="PS50109"/>
    </source>
</evidence>
<feature type="domain" description="HAMP" evidence="14">
    <location>
        <begin position="196"/>
        <end position="249"/>
    </location>
</feature>
<dbReference type="InterPro" id="IPR004358">
    <property type="entry name" value="Sig_transdc_His_kin-like_C"/>
</dbReference>
<feature type="domain" description="Histidine kinase" evidence="13">
    <location>
        <begin position="264"/>
        <end position="504"/>
    </location>
</feature>
<dbReference type="PANTHER" id="PTHR45436:SF5">
    <property type="entry name" value="SENSOR HISTIDINE KINASE TRCS"/>
    <property type="match status" value="1"/>
</dbReference>
<dbReference type="PROSITE" id="PS50109">
    <property type="entry name" value="HIS_KIN"/>
    <property type="match status" value="1"/>
</dbReference>
<evidence type="ECO:0000313" key="16">
    <source>
        <dbReference type="Proteomes" id="UP001501599"/>
    </source>
</evidence>
<dbReference type="SMART" id="SM00304">
    <property type="entry name" value="HAMP"/>
    <property type="match status" value="1"/>
</dbReference>
<dbReference type="InterPro" id="IPR005467">
    <property type="entry name" value="His_kinase_dom"/>
</dbReference>
<evidence type="ECO:0000256" key="5">
    <source>
        <dbReference type="ARBA" id="ARBA00022679"/>
    </source>
</evidence>
<dbReference type="GO" id="GO:0016301">
    <property type="term" value="F:kinase activity"/>
    <property type="evidence" value="ECO:0007669"/>
    <property type="project" value="UniProtKB-KW"/>
</dbReference>
<comment type="subcellular location">
    <subcellularLocation>
        <location evidence="2">Cell membrane</location>
    </subcellularLocation>
</comment>
<dbReference type="PANTHER" id="PTHR45436">
    <property type="entry name" value="SENSOR HISTIDINE KINASE YKOH"/>
    <property type="match status" value="1"/>
</dbReference>
<dbReference type="Gene3D" id="1.10.287.130">
    <property type="match status" value="1"/>
</dbReference>
<feature type="transmembrane region" description="Helical" evidence="12">
    <location>
        <begin position="172"/>
        <end position="195"/>
    </location>
</feature>
<dbReference type="CDD" id="cd00082">
    <property type="entry name" value="HisKA"/>
    <property type="match status" value="1"/>
</dbReference>
<dbReference type="Proteomes" id="UP001501599">
    <property type="component" value="Unassembled WGS sequence"/>
</dbReference>
<comment type="caution">
    <text evidence="15">The sequence shown here is derived from an EMBL/GenBank/DDBJ whole genome shotgun (WGS) entry which is preliminary data.</text>
</comment>
<keyword evidence="5" id="KW-0808">Transferase</keyword>
<accession>A0ABN3AS04</accession>